<dbReference type="RefSeq" id="WP_188515078.1">
    <property type="nucleotide sequence ID" value="NZ_BMGD01000005.1"/>
</dbReference>
<reference evidence="4" key="1">
    <citation type="journal article" date="2019" name="Int. J. Syst. Evol. Microbiol.">
        <title>The Global Catalogue of Microorganisms (GCM) 10K type strain sequencing project: providing services to taxonomists for standard genome sequencing and annotation.</title>
        <authorList>
            <consortium name="The Broad Institute Genomics Platform"/>
            <consortium name="The Broad Institute Genome Sequencing Center for Infectious Disease"/>
            <person name="Wu L."/>
            <person name="Ma J."/>
        </authorList>
    </citation>
    <scope>NUCLEOTIDE SEQUENCE [LARGE SCALE GENOMIC DNA]</scope>
    <source>
        <strain evidence="4">CGMCC 1.12851</strain>
    </source>
</reference>
<evidence type="ECO:0000313" key="4">
    <source>
        <dbReference type="Proteomes" id="UP000614261"/>
    </source>
</evidence>
<feature type="transmembrane region" description="Helical" evidence="2">
    <location>
        <begin position="109"/>
        <end position="129"/>
    </location>
</feature>
<organism evidence="3 4">
    <name type="scientific">Blastomonas aquatica</name>
    <dbReference type="NCBI Taxonomy" id="1510276"/>
    <lineage>
        <taxon>Bacteria</taxon>
        <taxon>Pseudomonadati</taxon>
        <taxon>Pseudomonadota</taxon>
        <taxon>Alphaproteobacteria</taxon>
        <taxon>Sphingomonadales</taxon>
        <taxon>Sphingomonadaceae</taxon>
        <taxon>Blastomonas</taxon>
    </lineage>
</organism>
<evidence type="ECO:0000313" key="3">
    <source>
        <dbReference type="EMBL" id="GGB71329.1"/>
    </source>
</evidence>
<feature type="region of interest" description="Disordered" evidence="1">
    <location>
        <begin position="1"/>
        <end position="66"/>
    </location>
</feature>
<accession>A0ABQ1JPC5</accession>
<proteinExistence type="predicted"/>
<sequence length="258" mass="26842">MAIPIAPPLADDSLTTSAALPADATERPSTAARAAPTEREQTRAATSPAAAQPTDSVQPGTGSAPELLATLPEQGVDIIPMAPAASAPVETGVQPDATISDTESGRGDIWGYLAGLLALLGIGGGAIALRKTRTRKSARVTNSAPLAAAPDGRLAGPHDRAQSTTVTTPVPAPSTARLDQPAMQTSAVAPMAAPRPASRNTPAEPRHHLNADLNADERRIEEMIAQKPSRDNPFKTRANRKRRAIWLLRTSYPMQSAA</sequence>
<keyword evidence="2" id="KW-1133">Transmembrane helix</keyword>
<feature type="region of interest" description="Disordered" evidence="1">
    <location>
        <begin position="134"/>
        <end position="207"/>
    </location>
</feature>
<comment type="caution">
    <text evidence="3">The sequence shown here is derived from an EMBL/GenBank/DDBJ whole genome shotgun (WGS) entry which is preliminary data.</text>
</comment>
<protein>
    <recommendedName>
        <fullName evidence="5">LPXTG cell wall anchor domain-containing protein</fullName>
    </recommendedName>
</protein>
<name>A0ABQ1JPC5_9SPHN</name>
<evidence type="ECO:0000256" key="2">
    <source>
        <dbReference type="SAM" id="Phobius"/>
    </source>
</evidence>
<feature type="compositionally biased region" description="Low complexity" evidence="1">
    <location>
        <begin position="163"/>
        <end position="176"/>
    </location>
</feature>
<keyword evidence="2" id="KW-0812">Transmembrane</keyword>
<evidence type="ECO:0008006" key="5">
    <source>
        <dbReference type="Google" id="ProtNLM"/>
    </source>
</evidence>
<dbReference type="EMBL" id="BMGD01000005">
    <property type="protein sequence ID" value="GGB71329.1"/>
    <property type="molecule type" value="Genomic_DNA"/>
</dbReference>
<keyword evidence="2" id="KW-0472">Membrane</keyword>
<keyword evidence="4" id="KW-1185">Reference proteome</keyword>
<gene>
    <name evidence="3" type="ORF">GCM10010833_28160</name>
</gene>
<evidence type="ECO:0000256" key="1">
    <source>
        <dbReference type="SAM" id="MobiDB-lite"/>
    </source>
</evidence>
<dbReference type="Proteomes" id="UP000614261">
    <property type="component" value="Unassembled WGS sequence"/>
</dbReference>